<dbReference type="OrthoDB" id="3213154at2759"/>
<name>A0A183SIT1_SCHSO</name>
<reference evidence="5 6" key="2">
    <citation type="submission" date="2018-11" db="EMBL/GenBank/DDBJ databases">
        <authorList>
            <consortium name="Pathogen Informatics"/>
        </authorList>
    </citation>
    <scope>NUCLEOTIDE SEQUENCE [LARGE SCALE GENOMIC DNA]</scope>
    <source>
        <strain evidence="5 6">NST_G2</strain>
    </source>
</reference>
<feature type="compositionally biased region" description="Basic residues" evidence="4">
    <location>
        <begin position="78"/>
        <end position="87"/>
    </location>
</feature>
<feature type="coiled-coil region" evidence="3">
    <location>
        <begin position="115"/>
        <end position="177"/>
    </location>
</feature>
<dbReference type="GO" id="GO:0010468">
    <property type="term" value="P:regulation of gene expression"/>
    <property type="evidence" value="ECO:0007669"/>
    <property type="project" value="TreeGrafter"/>
</dbReference>
<dbReference type="Proteomes" id="UP000275846">
    <property type="component" value="Unassembled WGS sequence"/>
</dbReference>
<evidence type="ECO:0000256" key="3">
    <source>
        <dbReference type="SAM" id="Coils"/>
    </source>
</evidence>
<evidence type="ECO:0000256" key="2">
    <source>
        <dbReference type="ARBA" id="ARBA00023242"/>
    </source>
</evidence>
<protein>
    <submittedName>
        <fullName evidence="7">High mobility group protein 20A</fullName>
    </submittedName>
</protein>
<dbReference type="PANTHER" id="PTHR46040">
    <property type="entry name" value="HIGH MOBILITY GROUP PROTEIN 2"/>
    <property type="match status" value="1"/>
</dbReference>
<dbReference type="PANTHER" id="PTHR46040:SF3">
    <property type="entry name" value="HIGH MOBILITY GROUP PROTEIN 2"/>
    <property type="match status" value="1"/>
</dbReference>
<keyword evidence="1" id="KW-0238">DNA-binding</keyword>
<dbReference type="GO" id="GO:0005634">
    <property type="term" value="C:nucleus"/>
    <property type="evidence" value="ECO:0007669"/>
    <property type="project" value="TreeGrafter"/>
</dbReference>
<evidence type="ECO:0000313" key="5">
    <source>
        <dbReference type="EMBL" id="VDL90514.1"/>
    </source>
</evidence>
<accession>A0A183SIT1</accession>
<dbReference type="InterPro" id="IPR051965">
    <property type="entry name" value="ChromReg_NeuronalGeneExpr"/>
</dbReference>
<keyword evidence="3" id="KW-0175">Coiled coil</keyword>
<dbReference type="STRING" id="70667.A0A183SIT1"/>
<dbReference type="EMBL" id="UYSU01032756">
    <property type="protein sequence ID" value="VDL90514.1"/>
    <property type="molecule type" value="Genomic_DNA"/>
</dbReference>
<dbReference type="GO" id="GO:0003677">
    <property type="term" value="F:DNA binding"/>
    <property type="evidence" value="ECO:0007669"/>
    <property type="project" value="UniProtKB-KW"/>
</dbReference>
<sequence>MARLKKACDPNAPARPRSSFNLYMRHRISQSEALSSKPFGLPRAREYKADFEAYKQTQAFKDWQAKQEGLKGSLSPKSSKRGPKGKRTHEPEIDMASSPKTPRIPIFSEEFLAYNRQREMALRNLRKQATQLEEETALLSKHVENLTNASAKLELQIKSTEAQLAAEEALTQRFRKELTATFAEVRSLPVPTNGDVPRSPSSAKGFERITISSAESYMARLCELVCSGQHEDLKSKAVELLKSAVRTKSLTLCTV</sequence>
<reference evidence="7" key="1">
    <citation type="submission" date="2016-06" db="UniProtKB">
        <authorList>
            <consortium name="WormBaseParasite"/>
        </authorList>
    </citation>
    <scope>IDENTIFICATION</scope>
</reference>
<evidence type="ECO:0000313" key="6">
    <source>
        <dbReference type="Proteomes" id="UP000275846"/>
    </source>
</evidence>
<proteinExistence type="predicted"/>
<keyword evidence="2" id="KW-0539">Nucleus</keyword>
<evidence type="ECO:0000313" key="7">
    <source>
        <dbReference type="WBParaSite" id="SSLN_0000427301-mRNA-1"/>
    </source>
</evidence>
<keyword evidence="6" id="KW-1185">Reference proteome</keyword>
<evidence type="ECO:0000256" key="1">
    <source>
        <dbReference type="ARBA" id="ARBA00023125"/>
    </source>
</evidence>
<feature type="region of interest" description="Disordered" evidence="4">
    <location>
        <begin position="65"/>
        <end position="100"/>
    </location>
</feature>
<gene>
    <name evidence="5" type="ORF">SSLN_LOCUS4129</name>
</gene>
<dbReference type="WBParaSite" id="SSLN_0000427301-mRNA-1">
    <property type="protein sequence ID" value="SSLN_0000427301-mRNA-1"/>
    <property type="gene ID" value="SSLN_0000427301"/>
</dbReference>
<dbReference type="AlphaFoldDB" id="A0A183SIT1"/>
<evidence type="ECO:0000256" key="4">
    <source>
        <dbReference type="SAM" id="MobiDB-lite"/>
    </source>
</evidence>
<organism evidence="7">
    <name type="scientific">Schistocephalus solidus</name>
    <name type="common">Tapeworm</name>
    <dbReference type="NCBI Taxonomy" id="70667"/>
    <lineage>
        <taxon>Eukaryota</taxon>
        <taxon>Metazoa</taxon>
        <taxon>Spiralia</taxon>
        <taxon>Lophotrochozoa</taxon>
        <taxon>Platyhelminthes</taxon>
        <taxon>Cestoda</taxon>
        <taxon>Eucestoda</taxon>
        <taxon>Diphyllobothriidea</taxon>
        <taxon>Diphyllobothriidae</taxon>
        <taxon>Schistocephalus</taxon>
    </lineage>
</organism>